<dbReference type="InterPro" id="IPR039246">
    <property type="entry name" value="Flagellar_FlgA"/>
</dbReference>
<feature type="signal peptide" evidence="4">
    <location>
        <begin position="1"/>
        <end position="27"/>
    </location>
</feature>
<accession>A0ABW1S6H5</accession>
<evidence type="ECO:0000256" key="3">
    <source>
        <dbReference type="ARBA" id="ARBA00022764"/>
    </source>
</evidence>
<keyword evidence="2 4" id="KW-0732">Signal</keyword>
<keyword evidence="3" id="KW-0574">Periplasm</keyword>
<reference evidence="7" key="1">
    <citation type="journal article" date="2019" name="Int. J. Syst. Evol. Microbiol.">
        <title>The Global Catalogue of Microorganisms (GCM) 10K type strain sequencing project: providing services to taxonomists for standard genome sequencing and annotation.</title>
        <authorList>
            <consortium name="The Broad Institute Genomics Platform"/>
            <consortium name="The Broad Institute Genome Sequencing Center for Infectious Disease"/>
            <person name="Wu L."/>
            <person name="Ma J."/>
        </authorList>
    </citation>
    <scope>NUCLEOTIDE SEQUENCE [LARGE SCALE GENOMIC DNA]</scope>
    <source>
        <strain evidence="7">CGMCC-1.15741</strain>
    </source>
</reference>
<evidence type="ECO:0000313" key="7">
    <source>
        <dbReference type="Proteomes" id="UP001596303"/>
    </source>
</evidence>
<proteinExistence type="predicted"/>
<dbReference type="Pfam" id="PF13144">
    <property type="entry name" value="ChapFlgA"/>
    <property type="match status" value="1"/>
</dbReference>
<dbReference type="Proteomes" id="UP001596303">
    <property type="component" value="Unassembled WGS sequence"/>
</dbReference>
<dbReference type="EMBL" id="JBHSSW010000003">
    <property type="protein sequence ID" value="MFC6196788.1"/>
    <property type="molecule type" value="Genomic_DNA"/>
</dbReference>
<evidence type="ECO:0000313" key="6">
    <source>
        <dbReference type="EMBL" id="MFC6196788.1"/>
    </source>
</evidence>
<dbReference type="RefSeq" id="WP_377374669.1">
    <property type="nucleotide sequence ID" value="NZ_JBHSSW010000003.1"/>
</dbReference>
<feature type="domain" description="SAF" evidence="5">
    <location>
        <begin position="127"/>
        <end position="189"/>
    </location>
</feature>
<dbReference type="Gene3D" id="3.90.1210.10">
    <property type="entry name" value="Antifreeze-like/N-acetylneuraminic acid synthase C-terminal domain"/>
    <property type="match status" value="1"/>
</dbReference>
<dbReference type="PANTHER" id="PTHR36307">
    <property type="entry name" value="FLAGELLA BASAL BODY P-RING FORMATION PROTEIN FLGA"/>
    <property type="match status" value="1"/>
</dbReference>
<keyword evidence="7" id="KW-1185">Reference proteome</keyword>
<evidence type="ECO:0000256" key="2">
    <source>
        <dbReference type="ARBA" id="ARBA00022729"/>
    </source>
</evidence>
<dbReference type="SMART" id="SM00858">
    <property type="entry name" value="SAF"/>
    <property type="match status" value="1"/>
</dbReference>
<dbReference type="PANTHER" id="PTHR36307:SF1">
    <property type="entry name" value="FLAGELLA BASAL BODY P-RING FORMATION PROTEIN FLGA"/>
    <property type="match status" value="1"/>
</dbReference>
<evidence type="ECO:0000259" key="5">
    <source>
        <dbReference type="SMART" id="SM00858"/>
    </source>
</evidence>
<feature type="chain" id="PRO_5045732177" evidence="4">
    <location>
        <begin position="28"/>
        <end position="251"/>
    </location>
</feature>
<dbReference type="CDD" id="cd11614">
    <property type="entry name" value="SAF_CpaB_FlgA_like"/>
    <property type="match status" value="1"/>
</dbReference>
<protein>
    <submittedName>
        <fullName evidence="6">Flagellar basal body P-ring formation chaperone FlgA</fullName>
    </submittedName>
</protein>
<evidence type="ECO:0000256" key="4">
    <source>
        <dbReference type="SAM" id="SignalP"/>
    </source>
</evidence>
<sequence length="251" mass="26814">MTLTKLIRTTALGLAVCCGALTAPALASDITIRGEWVRLGDVAPVSGQPAAKPIAASPQPGQRMPLSTAFIEAQARAAGYPVDLPEGEIWVKREAAIMPSQTADTPYQTPASYQTTTRNAMPSARDGLVPVLAETVQRGEPITPDMVSFEAPDERRRIRGLIEDPSLLYNTEATRTLRAGQFLAERDIKPVSVVRKGEQVQLVFQTGALKLTVGAKALNDAAKGEPVRVINLQSKRTMDAVAYAPGEARVG</sequence>
<dbReference type="Gene3D" id="2.30.30.760">
    <property type="match status" value="1"/>
</dbReference>
<dbReference type="InterPro" id="IPR017585">
    <property type="entry name" value="SAF_FlgA"/>
</dbReference>
<gene>
    <name evidence="6" type="primary">flgA</name>
    <name evidence="6" type="ORF">ACFQDM_01785</name>
</gene>
<keyword evidence="6" id="KW-0969">Cilium</keyword>
<keyword evidence="6" id="KW-0282">Flagellum</keyword>
<comment type="caution">
    <text evidence="6">The sequence shown here is derived from an EMBL/GenBank/DDBJ whole genome shotgun (WGS) entry which is preliminary data.</text>
</comment>
<dbReference type="NCBIfam" id="TIGR03170">
    <property type="entry name" value="flgA_cterm"/>
    <property type="match status" value="1"/>
</dbReference>
<keyword evidence="6" id="KW-0966">Cell projection</keyword>
<evidence type="ECO:0000256" key="1">
    <source>
        <dbReference type="ARBA" id="ARBA00004418"/>
    </source>
</evidence>
<organism evidence="6 7">
    <name type="scientific">Ponticaulis profundi</name>
    <dbReference type="NCBI Taxonomy" id="2665222"/>
    <lineage>
        <taxon>Bacteria</taxon>
        <taxon>Pseudomonadati</taxon>
        <taxon>Pseudomonadota</taxon>
        <taxon>Alphaproteobacteria</taxon>
        <taxon>Hyphomonadales</taxon>
        <taxon>Hyphomonadaceae</taxon>
        <taxon>Ponticaulis</taxon>
    </lineage>
</organism>
<name>A0ABW1S6H5_9PROT</name>
<comment type="subcellular location">
    <subcellularLocation>
        <location evidence="1">Periplasm</location>
    </subcellularLocation>
</comment>
<dbReference type="InterPro" id="IPR013974">
    <property type="entry name" value="SAF"/>
</dbReference>